<evidence type="ECO:0000313" key="1">
    <source>
        <dbReference type="EMBL" id="KAE9002393.1"/>
    </source>
</evidence>
<comment type="caution">
    <text evidence="1">The sequence shown here is derived from an EMBL/GenBank/DDBJ whole genome shotgun (WGS) entry which is preliminary data.</text>
</comment>
<gene>
    <name evidence="1" type="ORF">PR002_g17642</name>
    <name evidence="2" type="ORF">PR003_g6057</name>
</gene>
<dbReference type="Proteomes" id="UP000435112">
    <property type="component" value="Unassembled WGS sequence"/>
</dbReference>
<proteinExistence type="predicted"/>
<name>A0A6A3KEU7_9STRA</name>
<dbReference type="EMBL" id="QXFT01000262">
    <property type="protein sequence ID" value="KAE9349116.1"/>
    <property type="molecule type" value="Genomic_DNA"/>
</dbReference>
<evidence type="ECO:0000313" key="2">
    <source>
        <dbReference type="EMBL" id="KAE9349116.1"/>
    </source>
</evidence>
<protein>
    <submittedName>
        <fullName evidence="1">Uncharacterized protein</fullName>
    </submittedName>
</protein>
<reference evidence="1 4" key="1">
    <citation type="submission" date="2018-09" db="EMBL/GenBank/DDBJ databases">
        <title>Genomic investigation of the strawberry pathogen Phytophthora fragariae indicates pathogenicity is determined by transcriptional variation in three key races.</title>
        <authorList>
            <person name="Adams T.M."/>
            <person name="Armitage A.D."/>
            <person name="Sobczyk M.K."/>
            <person name="Bates H.J."/>
            <person name="Dunwell J.M."/>
            <person name="Nellist C.F."/>
            <person name="Harrison R.J."/>
        </authorList>
    </citation>
    <scope>NUCLEOTIDE SEQUENCE [LARGE SCALE GENOMIC DNA]</scope>
    <source>
        <strain evidence="1 4">SCRP324</strain>
        <strain evidence="2 3">SCRP333</strain>
    </source>
</reference>
<dbReference type="AlphaFoldDB" id="A0A6A3KEU7"/>
<accession>A0A6A3KEU7</accession>
<organism evidence="1 4">
    <name type="scientific">Phytophthora rubi</name>
    <dbReference type="NCBI Taxonomy" id="129364"/>
    <lineage>
        <taxon>Eukaryota</taxon>
        <taxon>Sar</taxon>
        <taxon>Stramenopiles</taxon>
        <taxon>Oomycota</taxon>
        <taxon>Peronosporomycetes</taxon>
        <taxon>Peronosporales</taxon>
        <taxon>Peronosporaceae</taxon>
        <taxon>Phytophthora</taxon>
    </lineage>
</organism>
<keyword evidence="3" id="KW-1185">Reference proteome</keyword>
<evidence type="ECO:0000313" key="4">
    <source>
        <dbReference type="Proteomes" id="UP000435112"/>
    </source>
</evidence>
<dbReference type="EMBL" id="QXFU01001439">
    <property type="protein sequence ID" value="KAE9002393.1"/>
    <property type="molecule type" value="Genomic_DNA"/>
</dbReference>
<evidence type="ECO:0000313" key="3">
    <source>
        <dbReference type="Proteomes" id="UP000434957"/>
    </source>
</evidence>
<dbReference type="Proteomes" id="UP000434957">
    <property type="component" value="Unassembled WGS sequence"/>
</dbReference>
<sequence length="97" mass="11073">MVLEPQRLGCFPFCVFISPPAVSSHFLPPINWAILSVITHRIPPPTIPNKVDQVTYFSVLVQLCTMHHCSGTDQRGRWSDIYWYERAMSAYSLICSC</sequence>